<evidence type="ECO:0000256" key="3">
    <source>
        <dbReference type="ARBA" id="ARBA00022741"/>
    </source>
</evidence>
<evidence type="ECO:0000256" key="6">
    <source>
        <dbReference type="ARBA" id="ARBA00047899"/>
    </source>
</evidence>
<dbReference type="Gene3D" id="1.10.510.10">
    <property type="entry name" value="Transferase(Phosphotransferase) domain 1"/>
    <property type="match status" value="1"/>
</dbReference>
<dbReference type="SUPFAM" id="SSF89837">
    <property type="entry name" value="Doublecortin (DC)"/>
    <property type="match status" value="2"/>
</dbReference>
<evidence type="ECO:0000256" key="5">
    <source>
        <dbReference type="ARBA" id="ARBA00031092"/>
    </source>
</evidence>
<dbReference type="PROSITE" id="PS50011">
    <property type="entry name" value="PROTEIN_KINASE_DOM"/>
    <property type="match status" value="1"/>
</dbReference>
<evidence type="ECO:0000256" key="7">
    <source>
        <dbReference type="ARBA" id="ARBA00048679"/>
    </source>
</evidence>
<dbReference type="STRING" id="94128.A0A2A3E9F4"/>
<proteinExistence type="inferred from homology"/>
<evidence type="ECO:0000259" key="11">
    <source>
        <dbReference type="PROSITE" id="PS50309"/>
    </source>
</evidence>
<dbReference type="PANTHER" id="PTHR24347">
    <property type="entry name" value="SERINE/THREONINE-PROTEIN KINASE"/>
    <property type="match status" value="1"/>
</dbReference>
<dbReference type="InterPro" id="IPR000719">
    <property type="entry name" value="Prot_kinase_dom"/>
</dbReference>
<protein>
    <recommendedName>
        <fullName evidence="2">non-specific serine/threonine protein kinase</fullName>
        <ecNumber evidence="2">2.7.11.1</ecNumber>
    </recommendedName>
    <alternativeName>
        <fullName evidence="5">Doublecortin-like and CAM kinase-like protein</fullName>
    </alternativeName>
</protein>
<dbReference type="Gene3D" id="3.30.200.20">
    <property type="entry name" value="Phosphorylase Kinase, domain 1"/>
    <property type="match status" value="1"/>
</dbReference>
<dbReference type="AlphaFoldDB" id="A0A2A3E9F4"/>
<feature type="domain" description="Doublecortin" evidence="11">
    <location>
        <begin position="102"/>
        <end position="188"/>
    </location>
</feature>
<dbReference type="PROSITE" id="PS00108">
    <property type="entry name" value="PROTEIN_KINASE_ST"/>
    <property type="match status" value="1"/>
</dbReference>
<keyword evidence="12" id="KW-0418">Kinase</keyword>
<evidence type="ECO:0000256" key="8">
    <source>
        <dbReference type="PROSITE-ProRule" id="PRU10141"/>
    </source>
</evidence>
<comment type="similarity">
    <text evidence="1">Belongs to the protein kinase superfamily. CAMK Ser/Thr protein kinase family. CaMK subfamily.</text>
</comment>
<dbReference type="SMART" id="SM00537">
    <property type="entry name" value="DCX"/>
    <property type="match status" value="2"/>
</dbReference>
<accession>A0A2A3E9F4</accession>
<dbReference type="GO" id="GO:0035556">
    <property type="term" value="P:intracellular signal transduction"/>
    <property type="evidence" value="ECO:0007669"/>
    <property type="project" value="InterPro"/>
</dbReference>
<dbReference type="Pfam" id="PF00069">
    <property type="entry name" value="Pkinase"/>
    <property type="match status" value="1"/>
</dbReference>
<keyword evidence="4 8" id="KW-0067">ATP-binding</keyword>
<dbReference type="InterPro" id="IPR003533">
    <property type="entry name" value="Doublecortin_dom"/>
</dbReference>
<dbReference type="CDD" id="cd14095">
    <property type="entry name" value="STKc_DCKL"/>
    <property type="match status" value="1"/>
</dbReference>
<dbReference type="OrthoDB" id="1738954at2759"/>
<sequence>MDDIHTVLIKTKLVAIETESIKIVWDLHITEKKKIILVTFCSLGRMMEEPLSQGASPSGDSNFSGSGELSSTTIMSIDERMLDVSSRHSLNVLRTPPTKKAKRVRFFRNGDKFYTGIVMAVTPERYRSFDSLATDLTRALISSVTLPNGVRAIYTMDGKKVQSINDLEDGKCYVVSGQGEIFKKVEYSSTKVRRGSSLSGLPQSPAGTGRQISAIPLCVKAKIITLIRHGTKPRKVVRLLLNKRNAPSLEHALEAITEAVKLDSGAVRKVYTLSGQQVTSLEQFFENDDIFVAYGPEKSNQEDFELDFEESKSVQSFRRCPWTSKRQSGPMPRMPRKSGKKVLTTPQVRTPSPSSLILPQPLRLHYAVGHVIGEGNFAVVRHCSHKSTGVEYAMKIVDKYKCQGKETMWASEVSILRQVCHPNIINLIAEQETTDQLFLVMELVKGGDLFDAIAAATKFSESEASVMIGHLTSALAYLHSHHIVHRDVKPENLLVEMDGNHVRCLKLCDFGLAQVVREPLYTVCGTPTYVAPEILAETGYGLKIDVWAAGVILYILLCGFPPFASPENKQEELFERILSGQYDFRSPFWDDISDSAKQLISNMLQTQPELRFGAEDVLDHPWLAVTVIIPELLFFFCPASVYQQSFLGEQTTASTPTNPPEQHWYQREPIKLAIFEFDFYKNPIRGDSSQDEVDDASDNKTDIRNNRSEVLSSIESKSIDLFYDKVQKN</sequence>
<dbReference type="SMART" id="SM00220">
    <property type="entry name" value="S_TKc"/>
    <property type="match status" value="1"/>
</dbReference>
<dbReference type="GO" id="GO:0005524">
    <property type="term" value="F:ATP binding"/>
    <property type="evidence" value="ECO:0007669"/>
    <property type="project" value="UniProtKB-UniRule"/>
</dbReference>
<evidence type="ECO:0000313" key="12">
    <source>
        <dbReference type="EMBL" id="PBC27691.1"/>
    </source>
</evidence>
<organism evidence="12 13">
    <name type="scientific">Apis cerana cerana</name>
    <name type="common">Oriental honeybee</name>
    <dbReference type="NCBI Taxonomy" id="94128"/>
    <lineage>
        <taxon>Eukaryota</taxon>
        <taxon>Metazoa</taxon>
        <taxon>Ecdysozoa</taxon>
        <taxon>Arthropoda</taxon>
        <taxon>Hexapoda</taxon>
        <taxon>Insecta</taxon>
        <taxon>Pterygota</taxon>
        <taxon>Neoptera</taxon>
        <taxon>Endopterygota</taxon>
        <taxon>Hymenoptera</taxon>
        <taxon>Apocrita</taxon>
        <taxon>Aculeata</taxon>
        <taxon>Apoidea</taxon>
        <taxon>Anthophila</taxon>
        <taxon>Apidae</taxon>
        <taxon>Apis</taxon>
    </lineage>
</organism>
<dbReference type="InterPro" id="IPR011009">
    <property type="entry name" value="Kinase-like_dom_sf"/>
</dbReference>
<name>A0A2A3E9F4_APICC</name>
<comment type="catalytic activity">
    <reaction evidence="7">
        <text>L-seryl-[protein] + ATP = O-phospho-L-seryl-[protein] + ADP + H(+)</text>
        <dbReference type="Rhea" id="RHEA:17989"/>
        <dbReference type="Rhea" id="RHEA-COMP:9863"/>
        <dbReference type="Rhea" id="RHEA-COMP:11604"/>
        <dbReference type="ChEBI" id="CHEBI:15378"/>
        <dbReference type="ChEBI" id="CHEBI:29999"/>
        <dbReference type="ChEBI" id="CHEBI:30616"/>
        <dbReference type="ChEBI" id="CHEBI:83421"/>
        <dbReference type="ChEBI" id="CHEBI:456216"/>
        <dbReference type="EC" id="2.7.11.1"/>
    </reaction>
</comment>
<dbReference type="InterPro" id="IPR017441">
    <property type="entry name" value="Protein_kinase_ATP_BS"/>
</dbReference>
<dbReference type="EC" id="2.7.11.1" evidence="2"/>
<dbReference type="GO" id="GO:0004674">
    <property type="term" value="F:protein serine/threonine kinase activity"/>
    <property type="evidence" value="ECO:0007669"/>
    <property type="project" value="UniProtKB-EC"/>
</dbReference>
<evidence type="ECO:0000256" key="4">
    <source>
        <dbReference type="ARBA" id="ARBA00022840"/>
    </source>
</evidence>
<evidence type="ECO:0000256" key="9">
    <source>
        <dbReference type="SAM" id="MobiDB-lite"/>
    </source>
</evidence>
<dbReference type="EMBL" id="KZ288344">
    <property type="protein sequence ID" value="PBC27691.1"/>
    <property type="molecule type" value="Genomic_DNA"/>
</dbReference>
<evidence type="ECO:0000256" key="1">
    <source>
        <dbReference type="ARBA" id="ARBA00005354"/>
    </source>
</evidence>
<feature type="domain" description="Protein kinase" evidence="10">
    <location>
        <begin position="366"/>
        <end position="623"/>
    </location>
</feature>
<keyword evidence="13" id="KW-1185">Reference proteome</keyword>
<dbReference type="InterPro" id="IPR036572">
    <property type="entry name" value="Doublecortin_dom_sf"/>
</dbReference>
<dbReference type="PROSITE" id="PS50309">
    <property type="entry name" value="DC"/>
    <property type="match status" value="2"/>
</dbReference>
<dbReference type="Pfam" id="PF03607">
    <property type="entry name" value="DCX"/>
    <property type="match status" value="2"/>
</dbReference>
<evidence type="ECO:0000259" key="10">
    <source>
        <dbReference type="PROSITE" id="PS50011"/>
    </source>
</evidence>
<reference evidence="12 13" key="1">
    <citation type="submission" date="2014-07" db="EMBL/GenBank/DDBJ databases">
        <title>Genomic and transcriptomic analysis on Apis cerana provide comprehensive insights into honey bee biology.</title>
        <authorList>
            <person name="Diao Q."/>
            <person name="Sun L."/>
            <person name="Zheng H."/>
            <person name="Zheng H."/>
            <person name="Xu S."/>
            <person name="Wang S."/>
            <person name="Zeng Z."/>
            <person name="Hu F."/>
            <person name="Su S."/>
            <person name="Wu J."/>
        </authorList>
    </citation>
    <scope>NUCLEOTIDE SEQUENCE [LARGE SCALE GENOMIC DNA]</scope>
    <source>
        <tissue evidence="12">Pupae without intestine</tissue>
    </source>
</reference>
<feature type="region of interest" description="Disordered" evidence="9">
    <location>
        <begin position="322"/>
        <end position="354"/>
    </location>
</feature>
<feature type="domain" description="Doublecortin" evidence="11">
    <location>
        <begin position="222"/>
        <end position="305"/>
    </location>
</feature>
<keyword evidence="12" id="KW-0808">Transferase</keyword>
<evidence type="ECO:0000256" key="2">
    <source>
        <dbReference type="ARBA" id="ARBA00012513"/>
    </source>
</evidence>
<dbReference type="FunFam" id="1.10.510.10:FF:000066">
    <property type="entry name" value="Serine/threonine-protein kinase DCLK1 isoform 2"/>
    <property type="match status" value="1"/>
</dbReference>
<dbReference type="Gene3D" id="3.10.20.230">
    <property type="entry name" value="Doublecortin domain"/>
    <property type="match status" value="2"/>
</dbReference>
<feature type="compositionally biased region" description="Basic and acidic residues" evidence="9">
    <location>
        <begin position="697"/>
        <end position="706"/>
    </location>
</feature>
<keyword evidence="3 8" id="KW-0547">Nucleotide-binding</keyword>
<feature type="binding site" evidence="8">
    <location>
        <position position="395"/>
    </location>
    <ligand>
        <name>ATP</name>
        <dbReference type="ChEBI" id="CHEBI:30616"/>
    </ligand>
</feature>
<gene>
    <name evidence="12" type="ORF">APICC_09124</name>
</gene>
<comment type="catalytic activity">
    <reaction evidence="6">
        <text>L-threonyl-[protein] + ATP = O-phospho-L-threonyl-[protein] + ADP + H(+)</text>
        <dbReference type="Rhea" id="RHEA:46608"/>
        <dbReference type="Rhea" id="RHEA-COMP:11060"/>
        <dbReference type="Rhea" id="RHEA-COMP:11605"/>
        <dbReference type="ChEBI" id="CHEBI:15378"/>
        <dbReference type="ChEBI" id="CHEBI:30013"/>
        <dbReference type="ChEBI" id="CHEBI:30616"/>
        <dbReference type="ChEBI" id="CHEBI:61977"/>
        <dbReference type="ChEBI" id="CHEBI:456216"/>
        <dbReference type="EC" id="2.7.11.1"/>
    </reaction>
</comment>
<dbReference type="PROSITE" id="PS00107">
    <property type="entry name" value="PROTEIN_KINASE_ATP"/>
    <property type="match status" value="1"/>
</dbReference>
<dbReference type="SUPFAM" id="SSF56112">
    <property type="entry name" value="Protein kinase-like (PK-like)"/>
    <property type="match status" value="1"/>
</dbReference>
<evidence type="ECO:0000313" key="13">
    <source>
        <dbReference type="Proteomes" id="UP000242457"/>
    </source>
</evidence>
<feature type="region of interest" description="Disordered" evidence="9">
    <location>
        <begin position="686"/>
        <end position="706"/>
    </location>
</feature>
<dbReference type="Proteomes" id="UP000242457">
    <property type="component" value="Unassembled WGS sequence"/>
</dbReference>
<dbReference type="InterPro" id="IPR008271">
    <property type="entry name" value="Ser/Thr_kinase_AS"/>
</dbReference>